<dbReference type="STRING" id="71657.SAMN02982996_03358"/>
<sequence>MNKFIKYVAISLAASLPLTAAGEEPQWLEGIFVNQDKNALAKSLTFCPAGQALYDFVRAAYVVEGKDDGRVITLYSNGAFRLKVSDNGNELLPDDDFTEKWLTSSSLKRDPSQHYECKPRF</sequence>
<evidence type="ECO:0008006" key="4">
    <source>
        <dbReference type="Google" id="ProtNLM"/>
    </source>
</evidence>
<reference evidence="2 3" key="1">
    <citation type="submission" date="2016-10" db="EMBL/GenBank/DDBJ databases">
        <authorList>
            <person name="de Groot N.N."/>
        </authorList>
    </citation>
    <scope>NUCLEOTIDE SEQUENCE [LARGE SCALE GENOMIC DNA]</scope>
    <source>
        <strain evidence="2 3">ATCC 29281</strain>
    </source>
</reference>
<name>A0A1H4G2P2_9GAMM</name>
<dbReference type="AlphaFoldDB" id="A0A1H4G2P2"/>
<dbReference type="Proteomes" id="UP000187280">
    <property type="component" value="Unassembled WGS sequence"/>
</dbReference>
<dbReference type="EMBL" id="FNQS01000019">
    <property type="protein sequence ID" value="SEB03581.1"/>
    <property type="molecule type" value="Genomic_DNA"/>
</dbReference>
<proteinExistence type="predicted"/>
<keyword evidence="3" id="KW-1185">Reference proteome</keyword>
<feature type="signal peptide" evidence="1">
    <location>
        <begin position="1"/>
        <end position="20"/>
    </location>
</feature>
<evidence type="ECO:0000313" key="2">
    <source>
        <dbReference type="EMBL" id="SEB03581.1"/>
    </source>
</evidence>
<organism evidence="2 3">
    <name type="scientific">Lonsdalea quercina</name>
    <dbReference type="NCBI Taxonomy" id="71657"/>
    <lineage>
        <taxon>Bacteria</taxon>
        <taxon>Pseudomonadati</taxon>
        <taxon>Pseudomonadota</taxon>
        <taxon>Gammaproteobacteria</taxon>
        <taxon>Enterobacterales</taxon>
        <taxon>Pectobacteriaceae</taxon>
        <taxon>Lonsdalea</taxon>
    </lineage>
</organism>
<feature type="chain" id="PRO_5010572871" description="Membrane-bound lysozyme-inhibitor of c-type lysozyme" evidence="1">
    <location>
        <begin position="21"/>
        <end position="121"/>
    </location>
</feature>
<dbReference type="RefSeq" id="WP_026743700.1">
    <property type="nucleotide sequence ID" value="NZ_FNQS01000019.1"/>
</dbReference>
<protein>
    <recommendedName>
        <fullName evidence="4">Membrane-bound lysozyme-inhibitor of c-type lysozyme</fullName>
    </recommendedName>
</protein>
<evidence type="ECO:0000313" key="3">
    <source>
        <dbReference type="Proteomes" id="UP000187280"/>
    </source>
</evidence>
<evidence type="ECO:0000256" key="1">
    <source>
        <dbReference type="SAM" id="SignalP"/>
    </source>
</evidence>
<dbReference type="GeneID" id="97766182"/>
<accession>A0A1H4G2P2</accession>
<keyword evidence="1" id="KW-0732">Signal</keyword>
<gene>
    <name evidence="2" type="ORF">SAMN02982996_03358</name>
</gene>